<gene>
    <name evidence="2" type="ORF">SAMN03080614_10371</name>
</gene>
<protein>
    <submittedName>
        <fullName evidence="2">Uncharacterized protein</fullName>
    </submittedName>
</protein>
<comment type="similarity">
    <text evidence="1">Belongs to the UPF0236 family.</text>
</comment>
<organism evidence="2 3">
    <name type="scientific">Anaerobranca gottschalkii DSM 13577</name>
    <dbReference type="NCBI Taxonomy" id="1120990"/>
    <lineage>
        <taxon>Bacteria</taxon>
        <taxon>Bacillati</taxon>
        <taxon>Bacillota</taxon>
        <taxon>Clostridia</taxon>
        <taxon>Eubacteriales</taxon>
        <taxon>Proteinivoracaceae</taxon>
        <taxon>Anaerobranca</taxon>
    </lineage>
</organism>
<dbReference type="Pfam" id="PF06782">
    <property type="entry name" value="UPF0236"/>
    <property type="match status" value="1"/>
</dbReference>
<feature type="non-terminal residue" evidence="2">
    <location>
        <position position="264"/>
    </location>
</feature>
<evidence type="ECO:0000313" key="3">
    <source>
        <dbReference type="Proteomes" id="UP000243819"/>
    </source>
</evidence>
<proteinExistence type="inferred from homology"/>
<dbReference type="InterPro" id="IPR009620">
    <property type="entry name" value="UPF0236"/>
</dbReference>
<keyword evidence="3" id="KW-1185">Reference proteome</keyword>
<dbReference type="Proteomes" id="UP000243819">
    <property type="component" value="Unassembled WGS sequence"/>
</dbReference>
<name>A0A1I0BEE6_9FIRM</name>
<evidence type="ECO:0000313" key="2">
    <source>
        <dbReference type="EMBL" id="SET04567.1"/>
    </source>
</evidence>
<dbReference type="AlphaFoldDB" id="A0A1I0BEE6"/>
<sequence>MRRIHQSSFRIFSEEETRIMEEIETDLKEITDKFILDMMRTYFELIDRRIVEDKVERKQKGIVIERKNDKREIYTVFGLLQFNRTYFYDKKNQEYCYLLDKVVGLEKYERVSGTVAVNLVEHAGQYSYAKSASNVTGGAISRQTVMKKVHALKGLKKERTSTKRELKVLHIDADEDHVALQDGKKAIVPLISIYEGLERTGKRNKCLNVHHISSYGKEIEELWLEAADWIYDTYEIDALERIYIHGDGALWIKEGLKWLPKAKL</sequence>
<dbReference type="EMBL" id="FOIF01000037">
    <property type="protein sequence ID" value="SET04567.1"/>
    <property type="molecule type" value="Genomic_DNA"/>
</dbReference>
<accession>A0A1I0BEE6</accession>
<evidence type="ECO:0000256" key="1">
    <source>
        <dbReference type="ARBA" id="ARBA00006539"/>
    </source>
</evidence>
<dbReference type="STRING" id="1120990.SAMN03080614_10371"/>
<reference evidence="3" key="1">
    <citation type="submission" date="2016-10" db="EMBL/GenBank/DDBJ databases">
        <authorList>
            <person name="Varghese N."/>
            <person name="Submissions S."/>
        </authorList>
    </citation>
    <scope>NUCLEOTIDE SEQUENCE [LARGE SCALE GENOMIC DNA]</scope>
    <source>
        <strain evidence="3">DSM 13577</strain>
    </source>
</reference>